<dbReference type="PROSITE" id="PS51257">
    <property type="entry name" value="PROKAR_LIPOPROTEIN"/>
    <property type="match status" value="1"/>
</dbReference>
<evidence type="ECO:0008006" key="3">
    <source>
        <dbReference type="Google" id="ProtNLM"/>
    </source>
</evidence>
<evidence type="ECO:0000313" key="1">
    <source>
        <dbReference type="EMBL" id="HIW93912.1"/>
    </source>
</evidence>
<dbReference type="AlphaFoldDB" id="A0A9D1UN64"/>
<reference evidence="1" key="1">
    <citation type="journal article" date="2021" name="PeerJ">
        <title>Extensive microbial diversity within the chicken gut microbiome revealed by metagenomics and culture.</title>
        <authorList>
            <person name="Gilroy R."/>
            <person name="Ravi A."/>
            <person name="Getino M."/>
            <person name="Pursley I."/>
            <person name="Horton D.L."/>
            <person name="Alikhan N.F."/>
            <person name="Baker D."/>
            <person name="Gharbi K."/>
            <person name="Hall N."/>
            <person name="Watson M."/>
            <person name="Adriaenssens E.M."/>
            <person name="Foster-Nyarko E."/>
            <person name="Jarju S."/>
            <person name="Secka A."/>
            <person name="Antonio M."/>
            <person name="Oren A."/>
            <person name="Chaudhuri R.R."/>
            <person name="La Ragione R."/>
            <person name="Hildebrand F."/>
            <person name="Pallen M.J."/>
        </authorList>
    </citation>
    <scope>NUCLEOTIDE SEQUENCE</scope>
    <source>
        <strain evidence="1">ChiGjej6B6-1540</strain>
    </source>
</reference>
<name>A0A9D1UN64_9FIRM</name>
<dbReference type="Proteomes" id="UP000824192">
    <property type="component" value="Unassembled WGS sequence"/>
</dbReference>
<sequence length="331" mass="37572">MTEKRWKHCCWALAFLAIAALLIALLSCVLRPVRTSYGAVWKPYLAEPDNSLDYLWMGSSYAYCDLNPAVLYDACGLTGYVVAGPELTLSQSYWYLREALKTQTPAAVYLEATSLFFEKYQNYSQINVGYLPAGFNKLGAVFTAAEPELRSGLLCDLIFYHGRWKELTASEVWKALSPPETDVYKGYTCVEGSDGTRGETPYIRTLNEEAVYMENLEWLDKMARLCEEKGIAFTAVLHPTWSRIPAETREKLADDLSERQISFLDWTEAEDSMGIVPDAHYYDAGHLNREGAEVFSRWVGRFLTGEEGLTPRTQTTENTWNWQQAAAFWAQ</sequence>
<reference evidence="1" key="2">
    <citation type="submission" date="2021-04" db="EMBL/GenBank/DDBJ databases">
        <authorList>
            <person name="Gilroy R."/>
        </authorList>
    </citation>
    <scope>NUCLEOTIDE SEQUENCE</scope>
    <source>
        <strain evidence="1">ChiGjej6B6-1540</strain>
    </source>
</reference>
<organism evidence="1 2">
    <name type="scientific">Candidatus Flavonifractor merdipullorum</name>
    <dbReference type="NCBI Taxonomy" id="2838590"/>
    <lineage>
        <taxon>Bacteria</taxon>
        <taxon>Bacillati</taxon>
        <taxon>Bacillota</taxon>
        <taxon>Clostridia</taxon>
        <taxon>Eubacteriales</taxon>
        <taxon>Oscillospiraceae</taxon>
        <taxon>Flavonifractor</taxon>
    </lineage>
</organism>
<comment type="caution">
    <text evidence="1">The sequence shown here is derived from an EMBL/GenBank/DDBJ whole genome shotgun (WGS) entry which is preliminary data.</text>
</comment>
<protein>
    <recommendedName>
        <fullName evidence="3">SGNH/GDSL hydrolase family protein</fullName>
    </recommendedName>
</protein>
<gene>
    <name evidence="1" type="ORF">H9868_05155</name>
</gene>
<accession>A0A9D1UN64</accession>
<proteinExistence type="predicted"/>
<evidence type="ECO:0000313" key="2">
    <source>
        <dbReference type="Proteomes" id="UP000824192"/>
    </source>
</evidence>
<dbReference type="EMBL" id="DXGA01000106">
    <property type="protein sequence ID" value="HIW93912.1"/>
    <property type="molecule type" value="Genomic_DNA"/>
</dbReference>